<comment type="subcellular location">
    <subcellularLocation>
        <location evidence="1 6">Cytoplasmic vesicle membrane</location>
        <topology evidence="1 6">Peripheral membrane protein</topology>
        <orientation evidence="1 6">Cytoplasmic side</orientation>
    </subcellularLocation>
    <subcellularLocation>
        <location evidence="6">Membrane</location>
        <location evidence="6">Coated pit</location>
        <topology evidence="6">Peripheral membrane protein</topology>
        <orientation evidence="6">Cytoplasmic side</orientation>
    </subcellularLocation>
    <text evidence="6">Cytoplasmic face of coated pits and vesicles.</text>
</comment>
<organism evidence="8 9">
    <name type="scientific">Mucor circinelloides f. circinelloides (strain 1006PhL)</name>
    <name type="common">Mucormycosis agent</name>
    <name type="synonym">Calyptromyces circinelloides</name>
    <dbReference type="NCBI Taxonomy" id="1220926"/>
    <lineage>
        <taxon>Eukaryota</taxon>
        <taxon>Fungi</taxon>
        <taxon>Fungi incertae sedis</taxon>
        <taxon>Mucoromycota</taxon>
        <taxon>Mucoromycotina</taxon>
        <taxon>Mucoromycetes</taxon>
        <taxon>Mucorales</taxon>
        <taxon>Mucorineae</taxon>
        <taxon>Mucoraceae</taxon>
        <taxon>Mucor</taxon>
    </lineage>
</organism>
<evidence type="ECO:0000256" key="3">
    <source>
        <dbReference type="ARBA" id="ARBA00023136"/>
    </source>
</evidence>
<evidence type="ECO:0000256" key="6">
    <source>
        <dbReference type="RuleBase" id="RU363137"/>
    </source>
</evidence>
<dbReference type="InterPro" id="IPR000996">
    <property type="entry name" value="Clathrin_L-chain"/>
</dbReference>
<keyword evidence="4 6" id="KW-0168">Coated pit</keyword>
<evidence type="ECO:0000256" key="7">
    <source>
        <dbReference type="SAM" id="MobiDB-lite"/>
    </source>
</evidence>
<dbReference type="OMA" id="FYENYNT"/>
<dbReference type="Pfam" id="PF01086">
    <property type="entry name" value="Clathrin_lg_ch"/>
    <property type="match status" value="1"/>
</dbReference>
<sequence>MSDFGDFNTPSEDPTADFLARERAALGEDADLFSSNDNDLVSPTHDLTSPNPAATSNPMSPALLDDFPAVDDGRASALSFQSQTSNKPDQDLIGGGSTSFEQEYPKAEELETSQAFHKAMLPEEEPETVRQWREKQKEVIAERDAESEKKKEEIIKQAREDIDKFYEEYNDKKQKSIEENREREENTEKNREEVAASGNIWDRVAREVDVSNAKTGYHTQDVTRMKELMLDLKRDEKAPGNIIEA</sequence>
<dbReference type="GO" id="GO:0030132">
    <property type="term" value="C:clathrin coat of coated pit"/>
    <property type="evidence" value="ECO:0007669"/>
    <property type="project" value="InterPro"/>
</dbReference>
<dbReference type="GO" id="GO:0030130">
    <property type="term" value="C:clathrin coat of trans-Golgi network vesicle"/>
    <property type="evidence" value="ECO:0007669"/>
    <property type="project" value="InterPro"/>
</dbReference>
<protein>
    <recommendedName>
        <fullName evidence="6">Clathrin light chain</fullName>
    </recommendedName>
</protein>
<dbReference type="PANTHER" id="PTHR10639">
    <property type="entry name" value="CLATHRIN LIGHT CHAIN"/>
    <property type="match status" value="1"/>
</dbReference>
<comment type="function">
    <text evidence="6">Clathrin is the major protein of the polyhedral coat of coated pits and vesicles.</text>
</comment>
<dbReference type="GO" id="GO:0072583">
    <property type="term" value="P:clathrin-dependent endocytosis"/>
    <property type="evidence" value="ECO:0007669"/>
    <property type="project" value="TreeGrafter"/>
</dbReference>
<keyword evidence="5 6" id="KW-0968">Cytoplasmic vesicle</keyword>
<dbReference type="GO" id="GO:0005198">
    <property type="term" value="F:structural molecule activity"/>
    <property type="evidence" value="ECO:0007669"/>
    <property type="project" value="InterPro"/>
</dbReference>
<dbReference type="STRING" id="1220926.S2JDA9"/>
<evidence type="ECO:0000256" key="2">
    <source>
        <dbReference type="ARBA" id="ARBA00005263"/>
    </source>
</evidence>
<evidence type="ECO:0000313" key="9">
    <source>
        <dbReference type="Proteomes" id="UP000014254"/>
    </source>
</evidence>
<feature type="region of interest" description="Disordered" evidence="7">
    <location>
        <begin position="29"/>
        <end position="99"/>
    </location>
</feature>
<dbReference type="VEuPathDB" id="FungiDB:HMPREF1544_04974"/>
<name>S2JDA9_MUCC1</name>
<evidence type="ECO:0000256" key="4">
    <source>
        <dbReference type="ARBA" id="ARBA00023176"/>
    </source>
</evidence>
<feature type="compositionally biased region" description="Polar residues" evidence="7">
    <location>
        <begin position="33"/>
        <end position="59"/>
    </location>
</feature>
<accession>S2JDA9</accession>
<keyword evidence="3 6" id="KW-0472">Membrane</keyword>
<dbReference type="FunCoup" id="S2JDA9">
    <property type="interactions" value="350"/>
</dbReference>
<dbReference type="Proteomes" id="UP000014254">
    <property type="component" value="Unassembled WGS sequence"/>
</dbReference>
<dbReference type="EMBL" id="KE123954">
    <property type="protein sequence ID" value="EPB88266.1"/>
    <property type="molecule type" value="Genomic_DNA"/>
</dbReference>
<gene>
    <name evidence="8" type="ORF">HMPREF1544_04974</name>
</gene>
<evidence type="ECO:0000256" key="5">
    <source>
        <dbReference type="ARBA" id="ARBA00023329"/>
    </source>
</evidence>
<reference evidence="9" key="1">
    <citation type="submission" date="2013-05" db="EMBL/GenBank/DDBJ databases">
        <title>The Genome sequence of Mucor circinelloides f. circinelloides 1006PhL.</title>
        <authorList>
            <consortium name="The Broad Institute Genomics Platform"/>
            <person name="Cuomo C."/>
            <person name="Earl A."/>
            <person name="Findley K."/>
            <person name="Lee S.C."/>
            <person name="Walker B."/>
            <person name="Young S."/>
            <person name="Zeng Q."/>
            <person name="Gargeya S."/>
            <person name="Fitzgerald M."/>
            <person name="Haas B."/>
            <person name="Abouelleil A."/>
            <person name="Allen A.W."/>
            <person name="Alvarado L."/>
            <person name="Arachchi H.M."/>
            <person name="Berlin A.M."/>
            <person name="Chapman S.B."/>
            <person name="Gainer-Dewar J."/>
            <person name="Goldberg J."/>
            <person name="Griggs A."/>
            <person name="Gujja S."/>
            <person name="Hansen M."/>
            <person name="Howarth C."/>
            <person name="Imamovic A."/>
            <person name="Ireland A."/>
            <person name="Larimer J."/>
            <person name="McCowan C."/>
            <person name="Murphy C."/>
            <person name="Pearson M."/>
            <person name="Poon T.W."/>
            <person name="Priest M."/>
            <person name="Roberts A."/>
            <person name="Saif S."/>
            <person name="Shea T."/>
            <person name="Sisk P."/>
            <person name="Sykes S."/>
            <person name="Wortman J."/>
            <person name="Nusbaum C."/>
            <person name="Birren B."/>
        </authorList>
    </citation>
    <scope>NUCLEOTIDE SEQUENCE [LARGE SCALE GENOMIC DNA]</scope>
    <source>
        <strain evidence="9">1006PhL</strain>
    </source>
</reference>
<evidence type="ECO:0000313" key="8">
    <source>
        <dbReference type="EMBL" id="EPB88266.1"/>
    </source>
</evidence>
<dbReference type="InParanoid" id="S2JDA9"/>
<keyword evidence="9" id="KW-1185">Reference proteome</keyword>
<dbReference type="AlphaFoldDB" id="S2JDA9"/>
<feature type="compositionally biased region" description="Polar residues" evidence="7">
    <location>
        <begin position="78"/>
        <end position="87"/>
    </location>
</feature>
<dbReference type="GO" id="GO:0006886">
    <property type="term" value="P:intracellular protein transport"/>
    <property type="evidence" value="ECO:0007669"/>
    <property type="project" value="InterPro"/>
</dbReference>
<comment type="similarity">
    <text evidence="2 6">Belongs to the clathrin light chain family.</text>
</comment>
<dbReference type="GO" id="GO:0032050">
    <property type="term" value="F:clathrin heavy chain binding"/>
    <property type="evidence" value="ECO:0007669"/>
    <property type="project" value="TreeGrafter"/>
</dbReference>
<feature type="region of interest" description="Disordered" evidence="7">
    <location>
        <begin position="167"/>
        <end position="194"/>
    </location>
</feature>
<dbReference type="eggNOG" id="KOG4031">
    <property type="taxonomic scope" value="Eukaryota"/>
</dbReference>
<evidence type="ECO:0000256" key="1">
    <source>
        <dbReference type="ARBA" id="ARBA00004180"/>
    </source>
</evidence>
<proteinExistence type="inferred from homology"/>
<dbReference type="OrthoDB" id="5512at2759"/>
<dbReference type="PANTHER" id="PTHR10639:SF7">
    <property type="entry name" value="CLATHRIN LIGHT CHAIN"/>
    <property type="match status" value="1"/>
</dbReference>